<sequence>PEQCPDGKGPIGTDSEHFWLAFYAEMPALKGSFDKDSIPDAATIMDVIEYCYVHVALPTQFSYHQYFGHHHLSFDRVRGRAAFKDNVNRLFSRNGLAYELQENGQAIRLAPVVLRETIISAAFDTGDGELDKMLETARAKFLSPDPDMRRESLEKLWDAWERLKTIKPGADKKESAGLLLDSVADEPEFRGMLEIEAKALTEIGNKFQIRHSETSQVRLDLTSHVDYLFHRLFAFVNLVLDISKQQARE</sequence>
<protein>
    <submittedName>
        <fullName evidence="1">Uncharacterized protein</fullName>
    </submittedName>
</protein>
<reference evidence="1" key="1">
    <citation type="journal article" date="2015" name="Nature">
        <title>Complex archaea that bridge the gap between prokaryotes and eukaryotes.</title>
        <authorList>
            <person name="Spang A."/>
            <person name="Saw J.H."/>
            <person name="Jorgensen S.L."/>
            <person name="Zaremba-Niedzwiedzka K."/>
            <person name="Martijn J."/>
            <person name="Lind A.E."/>
            <person name="van Eijk R."/>
            <person name="Schleper C."/>
            <person name="Guy L."/>
            <person name="Ettema T.J."/>
        </authorList>
    </citation>
    <scope>NUCLEOTIDE SEQUENCE</scope>
</reference>
<evidence type="ECO:0000313" key="1">
    <source>
        <dbReference type="EMBL" id="KKK60416.1"/>
    </source>
</evidence>
<accession>A0A0F8ZKF6</accession>
<gene>
    <name evidence="1" type="ORF">LCGC14_3024570</name>
</gene>
<dbReference type="AlphaFoldDB" id="A0A0F8ZKF6"/>
<feature type="non-terminal residue" evidence="1">
    <location>
        <position position="1"/>
    </location>
</feature>
<proteinExistence type="predicted"/>
<name>A0A0F8ZKF6_9ZZZZ</name>
<organism evidence="1">
    <name type="scientific">marine sediment metagenome</name>
    <dbReference type="NCBI Taxonomy" id="412755"/>
    <lineage>
        <taxon>unclassified sequences</taxon>
        <taxon>metagenomes</taxon>
        <taxon>ecological metagenomes</taxon>
    </lineage>
</organism>
<comment type="caution">
    <text evidence="1">The sequence shown here is derived from an EMBL/GenBank/DDBJ whole genome shotgun (WGS) entry which is preliminary data.</text>
</comment>
<dbReference type="EMBL" id="LAZR01062982">
    <property type="protein sequence ID" value="KKK60416.1"/>
    <property type="molecule type" value="Genomic_DNA"/>
</dbReference>